<evidence type="ECO:0000256" key="1">
    <source>
        <dbReference type="ARBA" id="ARBA00004365"/>
    </source>
</evidence>
<evidence type="ECO:0000313" key="5">
    <source>
        <dbReference type="EMBL" id="BCX43468.1"/>
    </source>
</evidence>
<dbReference type="GO" id="GO:0009288">
    <property type="term" value="C:bacterial-type flagellum"/>
    <property type="evidence" value="ECO:0007669"/>
    <property type="project" value="UniProtKB-SubCell"/>
</dbReference>
<keyword evidence="3" id="KW-0975">Bacterial flagellum</keyword>
<reference evidence="6 7" key="1">
    <citation type="submission" date="2017-06" db="EMBL/GenBank/DDBJ databases">
        <authorList>
            <person name="Kim H.J."/>
            <person name="Triplett B.A."/>
        </authorList>
    </citation>
    <scope>NUCLEOTIDE SEQUENCE [LARGE SCALE GENOMIC DNA]</scope>
    <source>
        <strain evidence="6 7">S18795</strain>
    </source>
</reference>
<gene>
    <name evidence="6" type="ORF">CEE55_04830</name>
    <name evidence="5" type="ORF">STNY_R16660</name>
</gene>
<comment type="subcellular location">
    <subcellularLocation>
        <location evidence="1">Bacterial flagellum</location>
    </subcellularLocation>
</comment>
<evidence type="ECO:0000313" key="6">
    <source>
        <dbReference type="EMBL" id="OWR34804.1"/>
    </source>
</evidence>
<comment type="similarity">
    <text evidence="2">Belongs to the flagella basal body rod proteins family.</text>
</comment>
<name>A0A246L1Z2_9GAMM</name>
<dbReference type="Proteomes" id="UP000825066">
    <property type="component" value="Chromosome"/>
</dbReference>
<evidence type="ECO:0000313" key="8">
    <source>
        <dbReference type="Proteomes" id="UP000825066"/>
    </source>
</evidence>
<dbReference type="EMBL" id="NIXP01000022">
    <property type="protein sequence ID" value="OWR34804.1"/>
    <property type="molecule type" value="Genomic_DNA"/>
</dbReference>
<feature type="domain" description="Flagellar basal body rod protein N-terminal" evidence="4">
    <location>
        <begin position="7"/>
        <end position="33"/>
    </location>
</feature>
<evidence type="ECO:0000256" key="3">
    <source>
        <dbReference type="ARBA" id="ARBA00023143"/>
    </source>
</evidence>
<dbReference type="Proteomes" id="UP000197904">
    <property type="component" value="Unassembled WGS sequence"/>
</dbReference>
<dbReference type="InterPro" id="IPR001444">
    <property type="entry name" value="Flag_bb_rod_N"/>
</dbReference>
<evidence type="ECO:0000313" key="7">
    <source>
        <dbReference type="Proteomes" id="UP000197904"/>
    </source>
</evidence>
<reference evidence="5 8" key="2">
    <citation type="submission" date="2021-05" db="EMBL/GenBank/DDBJ databases">
        <title>Complete Genome Sequence of Stenotrophomonas pavanii strain Y.</title>
        <authorList>
            <person name="Dohra H."/>
            <person name="Mohad Din A.R.J."/>
            <person name="Suzuki K."/>
            <person name="Fatma A."/>
            <person name="Honjyo M."/>
            <person name="Nishimura T."/>
            <person name="Moriuch R."/>
            <person name="Masuda K."/>
            <person name="Minoura A."/>
            <person name="Tashiro Y."/>
            <person name="Futamata H."/>
        </authorList>
    </citation>
    <scope>NUCLEOTIDE SEQUENCE [LARGE SCALE GENOMIC DNA]</scope>
    <source>
        <strain evidence="5">Berkeley</strain>
        <strain evidence="8">Y</strain>
    </source>
</reference>
<dbReference type="AlphaFoldDB" id="A0A246L1Z2"/>
<sequence>MDNVMGTALGGMRAAQQGMQVAAHNVANLSTPDAQRLQLQRNAVAQGGVATAVTSTAPDPGAPLGDLLAAKAEVVAFAANAAVIRRQDQMLGSLLDREV</sequence>
<proteinExistence type="inferred from homology"/>
<protein>
    <recommendedName>
        <fullName evidence="4">Flagellar basal body rod protein N-terminal domain-containing protein</fullName>
    </recommendedName>
</protein>
<dbReference type="Pfam" id="PF00460">
    <property type="entry name" value="Flg_bb_rod"/>
    <property type="match status" value="1"/>
</dbReference>
<dbReference type="EMBL" id="AP024684">
    <property type="protein sequence ID" value="BCX43468.1"/>
    <property type="molecule type" value="Genomic_DNA"/>
</dbReference>
<evidence type="ECO:0000259" key="4">
    <source>
        <dbReference type="Pfam" id="PF00460"/>
    </source>
</evidence>
<dbReference type="RefSeq" id="WP_049468732.1">
    <property type="nucleotide sequence ID" value="NZ_AP024684.1"/>
</dbReference>
<organism evidence="6 7">
    <name type="scientific">Stenotrophomonas pavanii</name>
    <dbReference type="NCBI Taxonomy" id="487698"/>
    <lineage>
        <taxon>Bacteria</taxon>
        <taxon>Pseudomonadati</taxon>
        <taxon>Pseudomonadota</taxon>
        <taxon>Gammaproteobacteria</taxon>
        <taxon>Lysobacterales</taxon>
        <taxon>Lysobacteraceae</taxon>
        <taxon>Stenotrophomonas</taxon>
    </lineage>
</organism>
<evidence type="ECO:0000256" key="2">
    <source>
        <dbReference type="ARBA" id="ARBA00009677"/>
    </source>
</evidence>
<keyword evidence="8" id="KW-1185">Reference proteome</keyword>
<accession>A0A246L1Z2</accession>